<sequence>MPGRSGFFPRPLRERGAKEGAMYQRVARMQRSGIREHGFKDKPGLWRPPTKAPDFTLFHPGYSLGTCSKSVARGPRRGEEQRKNRSVQVVHEDFEQRMSPDQGLAARLVVSHTDSAMFGMPRIPIRFVAHPLHSRAMAAVRFARLGRGCLPRHPRKSA</sequence>
<protein>
    <submittedName>
        <fullName evidence="1">Uncharacterized protein</fullName>
    </submittedName>
</protein>
<proteinExistence type="predicted"/>
<dbReference type="Proteomes" id="UP000242869">
    <property type="component" value="Unassembled WGS sequence"/>
</dbReference>
<organism evidence="1 2">
    <name type="scientific">Formivibrio citricus</name>
    <dbReference type="NCBI Taxonomy" id="83765"/>
    <lineage>
        <taxon>Bacteria</taxon>
        <taxon>Pseudomonadati</taxon>
        <taxon>Pseudomonadota</taxon>
        <taxon>Betaproteobacteria</taxon>
        <taxon>Neisseriales</taxon>
        <taxon>Chitinibacteraceae</taxon>
        <taxon>Formivibrio</taxon>
    </lineage>
</organism>
<dbReference type="AlphaFoldDB" id="A0A1I4Y9Y4"/>
<evidence type="ECO:0000313" key="1">
    <source>
        <dbReference type="EMBL" id="SFN34805.1"/>
    </source>
</evidence>
<keyword evidence="2" id="KW-1185">Reference proteome</keyword>
<reference evidence="2" key="1">
    <citation type="submission" date="2016-10" db="EMBL/GenBank/DDBJ databases">
        <authorList>
            <person name="Varghese N."/>
            <person name="Submissions S."/>
        </authorList>
    </citation>
    <scope>NUCLEOTIDE SEQUENCE [LARGE SCALE GENOMIC DNA]</scope>
    <source>
        <strain evidence="2">DSM 6150</strain>
    </source>
</reference>
<dbReference type="EMBL" id="FOVE01000007">
    <property type="protein sequence ID" value="SFN34805.1"/>
    <property type="molecule type" value="Genomic_DNA"/>
</dbReference>
<name>A0A1I4Y9Y4_9NEIS</name>
<gene>
    <name evidence="1" type="ORF">SAMN05660284_01279</name>
</gene>
<accession>A0A1I4Y9Y4</accession>
<evidence type="ECO:0000313" key="2">
    <source>
        <dbReference type="Proteomes" id="UP000242869"/>
    </source>
</evidence>